<dbReference type="Proteomes" id="UP000319432">
    <property type="component" value="Plasmid p1821L01"/>
</dbReference>
<sequence length="72" mass="8336">MNKKLTKKWNETKAFFTNNRGTVLLEKKVLLVVIVVGILGLSSLGYLFLKEYWKTTSDSIKNNTQINETVEW</sequence>
<keyword evidence="3" id="KW-1185">Reference proteome</keyword>
<dbReference type="AlphaFoldDB" id="A0A518V206"/>
<name>A0A518V206_BRELA</name>
<dbReference type="EMBL" id="CP033461">
    <property type="protein sequence ID" value="QDX91018.1"/>
    <property type="molecule type" value="Genomic_DNA"/>
</dbReference>
<geneLocation type="plasmid" evidence="2 3">
    <name>p1821L01</name>
</geneLocation>
<gene>
    <name evidence="2" type="ORF">EEL30_00675</name>
</gene>
<organism evidence="2 3">
    <name type="scientific">Brevibacillus laterosporus</name>
    <name type="common">Bacillus laterosporus</name>
    <dbReference type="NCBI Taxonomy" id="1465"/>
    <lineage>
        <taxon>Bacteria</taxon>
        <taxon>Bacillati</taxon>
        <taxon>Bacillota</taxon>
        <taxon>Bacilli</taxon>
        <taxon>Bacillales</taxon>
        <taxon>Paenibacillaceae</taxon>
        <taxon>Brevibacillus</taxon>
    </lineage>
</organism>
<keyword evidence="2" id="KW-0614">Plasmid</keyword>
<evidence type="ECO:0000313" key="2">
    <source>
        <dbReference type="EMBL" id="QDX91018.1"/>
    </source>
</evidence>
<keyword evidence="1" id="KW-0472">Membrane</keyword>
<protein>
    <submittedName>
        <fullName evidence="2">Uncharacterized protein</fullName>
    </submittedName>
</protein>
<evidence type="ECO:0000313" key="3">
    <source>
        <dbReference type="Proteomes" id="UP000319432"/>
    </source>
</evidence>
<feature type="transmembrane region" description="Helical" evidence="1">
    <location>
        <begin position="29"/>
        <end position="49"/>
    </location>
</feature>
<proteinExistence type="predicted"/>
<keyword evidence="1" id="KW-1133">Transmembrane helix</keyword>
<evidence type="ECO:0000256" key="1">
    <source>
        <dbReference type="SAM" id="Phobius"/>
    </source>
</evidence>
<dbReference type="RefSeq" id="WP_140576734.1">
    <property type="nucleotide sequence ID" value="NZ_JARMES010000061.1"/>
</dbReference>
<accession>A0A518V206</accession>
<keyword evidence="1" id="KW-0812">Transmembrane</keyword>
<reference evidence="2 3" key="1">
    <citation type="submission" date="2018-11" db="EMBL/GenBank/DDBJ databases">
        <title>Phylogenetic determinants of toxin gene distribution in genomes of Brevibacillus laterosporus.</title>
        <authorList>
            <person name="Glare T.R."/>
            <person name="Durrant A."/>
            <person name="Berry C."/>
            <person name="Palma L."/>
            <person name="Ormskirk M."/>
            <person name="Cox M.O."/>
        </authorList>
    </citation>
    <scope>NUCLEOTIDE SEQUENCE [LARGE SCALE GENOMIC DNA]</scope>
    <source>
        <strain evidence="2 3">1821L</strain>
        <plasmid evidence="2 3">p1821L01</plasmid>
    </source>
</reference>